<dbReference type="InterPro" id="IPR036237">
    <property type="entry name" value="Xyl_isomerase-like_sf"/>
</dbReference>
<feature type="domain" description="Xylose isomerase-like TIM barrel" evidence="1">
    <location>
        <begin position="31"/>
        <end position="268"/>
    </location>
</feature>
<dbReference type="Proteomes" id="UP000595001">
    <property type="component" value="Chromosome"/>
</dbReference>
<evidence type="ECO:0000259" key="1">
    <source>
        <dbReference type="Pfam" id="PF01261"/>
    </source>
</evidence>
<dbReference type="InterPro" id="IPR050312">
    <property type="entry name" value="IolE/XylAMocC-like"/>
</dbReference>
<dbReference type="PANTHER" id="PTHR12110:SF21">
    <property type="entry name" value="XYLOSE ISOMERASE-LIKE TIM BARREL DOMAIN-CONTAINING PROTEIN"/>
    <property type="match status" value="1"/>
</dbReference>
<dbReference type="GO" id="GO:0016853">
    <property type="term" value="F:isomerase activity"/>
    <property type="evidence" value="ECO:0007669"/>
    <property type="project" value="UniProtKB-KW"/>
</dbReference>
<dbReference type="RefSeq" id="WP_198060674.1">
    <property type="nucleotide sequence ID" value="NZ_CP065856.1"/>
</dbReference>
<dbReference type="InterPro" id="IPR013022">
    <property type="entry name" value="Xyl_isomerase-like_TIM-brl"/>
</dbReference>
<accession>A0A7T3FWL6</accession>
<gene>
    <name evidence="2" type="ORF">I7X12_13970</name>
</gene>
<dbReference type="PANTHER" id="PTHR12110">
    <property type="entry name" value="HYDROXYPYRUVATE ISOMERASE"/>
    <property type="match status" value="1"/>
</dbReference>
<reference evidence="2 3" key="1">
    <citation type="submission" date="2020-12" db="EMBL/GenBank/DDBJ databases">
        <title>Halosimplex halophilum sp. nov. and Halosimplex salinum sp. nov., two new members of the genus Halosimplex.</title>
        <authorList>
            <person name="Cui H.L."/>
        </authorList>
    </citation>
    <scope>NUCLEOTIDE SEQUENCE [LARGE SCALE GENOMIC DNA]</scope>
    <source>
        <strain evidence="2 3">YGH94</strain>
    </source>
</reference>
<organism evidence="2 3">
    <name type="scientific">Halosimplex litoreum</name>
    <dbReference type="NCBI Taxonomy" id="1198301"/>
    <lineage>
        <taxon>Archaea</taxon>
        <taxon>Methanobacteriati</taxon>
        <taxon>Methanobacteriota</taxon>
        <taxon>Stenosarchaea group</taxon>
        <taxon>Halobacteria</taxon>
        <taxon>Halobacteriales</taxon>
        <taxon>Haloarculaceae</taxon>
        <taxon>Halosimplex</taxon>
    </lineage>
</organism>
<protein>
    <submittedName>
        <fullName evidence="2">Sugar phosphate isomerase/epimerase</fullName>
    </submittedName>
</protein>
<dbReference type="EMBL" id="CP065856">
    <property type="protein sequence ID" value="QPV61852.1"/>
    <property type="molecule type" value="Genomic_DNA"/>
</dbReference>
<dbReference type="KEGG" id="hlt:I7X12_13970"/>
<sequence length="288" mass="30965">MSDVPDWDTFAMDTAFRNSLGATPLAARCEMLADIGYDATYLTLFHERDRADADRVAAVAADHGLDVTAVYDTLDASAPPDDPDTERLLDLADRTDCDLELAVDASDFDASDPAGDDDAVERVERLLDAAGDDVTVSLYPHLGNWLERVGDAVRLCERVDRSTLGVVFPAYHWYAVRGRNRDGPGLRPTLDRAALHLTSVNLCGSRWPPGAGAPTIEPLDAGELDNFAVLGALAAVGYDGPVGIQGYGDGGDAYAKLARSREALAAMRERLVAHPEWADLDRDRAIGP</sequence>
<dbReference type="AlphaFoldDB" id="A0A7T3FWL6"/>
<evidence type="ECO:0000313" key="3">
    <source>
        <dbReference type="Proteomes" id="UP000595001"/>
    </source>
</evidence>
<dbReference type="Pfam" id="PF01261">
    <property type="entry name" value="AP_endonuc_2"/>
    <property type="match status" value="1"/>
</dbReference>
<keyword evidence="3" id="KW-1185">Reference proteome</keyword>
<keyword evidence="2" id="KW-0413">Isomerase</keyword>
<dbReference type="GeneID" id="60589621"/>
<dbReference type="SUPFAM" id="SSF51658">
    <property type="entry name" value="Xylose isomerase-like"/>
    <property type="match status" value="1"/>
</dbReference>
<proteinExistence type="predicted"/>
<dbReference type="Gene3D" id="3.20.20.150">
    <property type="entry name" value="Divalent-metal-dependent TIM barrel enzymes"/>
    <property type="match status" value="1"/>
</dbReference>
<name>A0A7T3FWL6_9EURY</name>
<evidence type="ECO:0000313" key="2">
    <source>
        <dbReference type="EMBL" id="QPV61852.1"/>
    </source>
</evidence>